<gene>
    <name evidence="2" type="ORF">AS888_15365</name>
</gene>
<comment type="caution">
    <text evidence="2">The sequence shown here is derived from an EMBL/GenBank/DDBJ whole genome shotgun (WGS) entry which is preliminary data.</text>
</comment>
<evidence type="ECO:0000313" key="2">
    <source>
        <dbReference type="EMBL" id="KWW21000.1"/>
    </source>
</evidence>
<name>A0A120GQA1_9BACI</name>
<sequence length="120" mass="14150">MIEFICAFLLVFLIHELGHIVAIMIFNVTESKPFYHLRFEWNIKYFYVVHEKFTKQSKNILVAVSGPILPVLLSLILIFIINNQFTKLFTLLRFVNLTMLHPRFPDGRNIINAVKEWKGN</sequence>
<keyword evidence="1" id="KW-0812">Transmembrane</keyword>
<dbReference type="Proteomes" id="UP000064189">
    <property type="component" value="Unassembled WGS sequence"/>
</dbReference>
<dbReference type="EMBL" id="LNNH01000012">
    <property type="protein sequence ID" value="KWW21000.1"/>
    <property type="molecule type" value="Genomic_DNA"/>
</dbReference>
<protein>
    <submittedName>
        <fullName evidence="2">Uncharacterized protein</fullName>
    </submittedName>
</protein>
<dbReference type="AlphaFoldDB" id="A0A120GQA1"/>
<keyword evidence="1" id="KW-1133">Transmembrane helix</keyword>
<evidence type="ECO:0000256" key="1">
    <source>
        <dbReference type="SAM" id="Phobius"/>
    </source>
</evidence>
<reference evidence="2 3" key="1">
    <citation type="submission" date="2015-11" db="EMBL/GenBank/DDBJ databases">
        <title>Genome Sequence of Bacillus simplex strain VanAntwerpen2.</title>
        <authorList>
            <person name="Couger M.B."/>
        </authorList>
    </citation>
    <scope>NUCLEOTIDE SEQUENCE [LARGE SCALE GENOMIC DNA]</scope>
    <source>
        <strain evidence="2 3">VanAntwerpen02</strain>
    </source>
</reference>
<proteinExistence type="predicted"/>
<organism evidence="2 3">
    <name type="scientific">Peribacillus simplex</name>
    <dbReference type="NCBI Taxonomy" id="1478"/>
    <lineage>
        <taxon>Bacteria</taxon>
        <taxon>Bacillati</taxon>
        <taxon>Bacillota</taxon>
        <taxon>Bacilli</taxon>
        <taxon>Bacillales</taxon>
        <taxon>Bacillaceae</taxon>
        <taxon>Peribacillus</taxon>
    </lineage>
</organism>
<feature type="transmembrane region" description="Helical" evidence="1">
    <location>
        <begin position="60"/>
        <end position="81"/>
    </location>
</feature>
<accession>A0A120GQA1</accession>
<evidence type="ECO:0000313" key="3">
    <source>
        <dbReference type="Proteomes" id="UP000064189"/>
    </source>
</evidence>
<keyword evidence="3" id="KW-1185">Reference proteome</keyword>
<keyword evidence="1" id="KW-0472">Membrane</keyword>